<dbReference type="PANTHER" id="PTHR11736:SF35">
    <property type="entry name" value="MELANOMA-ASSOCIATED ANTIGEN B5"/>
    <property type="match status" value="1"/>
</dbReference>
<proteinExistence type="predicted"/>
<feature type="region of interest" description="Disordered" evidence="1">
    <location>
        <begin position="394"/>
        <end position="420"/>
    </location>
</feature>
<dbReference type="AlphaFoldDB" id="A0A835ZQR7"/>
<dbReference type="Gene3D" id="1.10.10.1200">
    <property type="entry name" value="MAGE homology domain, winged helix WH1 motif"/>
    <property type="match status" value="3"/>
</dbReference>
<dbReference type="Pfam" id="PF01454">
    <property type="entry name" value="MAGE"/>
    <property type="match status" value="3"/>
</dbReference>
<name>A0A835ZQR7_SHEEP</name>
<evidence type="ECO:0000256" key="1">
    <source>
        <dbReference type="SAM" id="MobiDB-lite"/>
    </source>
</evidence>
<feature type="domain" description="MAGE" evidence="2">
    <location>
        <begin position="108"/>
        <end position="284"/>
    </location>
</feature>
<sequence length="1070" mass="118666">MPRKHKNKSHGRLKRHQVWRDTQEAQASAAAAPKEECPSSPSSAPQGSPLSSPAAGDRQELQGAMAPSSPDAGPSCAGSDEGAQGPEEESAGASQAAPATQSTRKDPLARKARILVEFLLEKYTKKEPITQNALMKIVSRKYRQHFPEILSTACERLELVFGLEMKEIDRSRNIYTLISKLNLGGNDCPSGEGGLPKSGLLMVLLGVIFMNGNRTTEEEIWEFLSMLGIYAGRKHWIFGEPRRLITKDLVQKEYLNYRQVPNSDPPRYEFLWGPRACAETSKMKKALATGQLIQPVESMDSDMLPEVKVIEETIKIKCTVCPKYCIEIHKQGNKNPNNEGCPCLLSSCLYSFLLSLTMPRSKKSQARGGDKCPQAQGQTQSCGGAQAIAAAEEESTTSSLQCEDTTQSLPGAESCSTSQEPQRIPTIAAAAVFSYTRSSEAFDGQYKYRALAYEVPPFTETPGTDCLTRKASLLEQFLLYKYKMKQLMMKEDMLKIIHQSHHDRFAEILKRASERIELVFAVELKEVDSVVPCYNLVSKLKLPNNGRVRGGRGLPKTGLLMNLLGMIFLKGNCAAEEDIWKYLGTMRVYAGRKHLIYGEPRKLITKDLVRLKYLEYRQVANSDPPRYEFLWGPKAHLETSKMKVLEFLAKVNDAVPSDFPAYYEEALRDEEEKAQGMHAARPDTTVKVSTPPRDMLNIIIPPVRKGPRCLPLCPHALVIHNLCHHASEAQEQVTCPCEIPPGPGDTQYPQEAQTCASAAPKEECPSSPSSVSQASPPSSPATGDHQELQGAMAPSSPDAEASCAGSDEGAQDPEEESAGASQAASATQSLLIDPLTRKASMLVEFLLEIYTKKELISQHALLKVVGRKYRQYFPEILSRASERMELVFGLELMEVDRSRNIYALINKLNLGDDEGLSDEKCLPKSGFLTVLLGNIFMKGKLTTGEEVWEFLSMLGIYAGRRHWIFGEPRRLITKDLVQKKYLKYRQVPNGDPLHYEFLWGPRACVETNKMKVLEVLGKIHNTVPTSFPDLYDEALRDQSERAGLRGVARAPTMTEACAPSRAKSNSSSHI</sequence>
<dbReference type="FunFam" id="1.10.10.1200:FF:000007">
    <property type="entry name" value="Melanoma-associated antigen C2"/>
    <property type="match status" value="2"/>
</dbReference>
<feature type="region of interest" description="Disordered" evidence="1">
    <location>
        <begin position="1"/>
        <end position="106"/>
    </location>
</feature>
<accession>A0A835ZQR7</accession>
<evidence type="ECO:0000313" key="3">
    <source>
        <dbReference type="EMBL" id="KAG5193413.1"/>
    </source>
</evidence>
<dbReference type="GO" id="GO:0005634">
    <property type="term" value="C:nucleus"/>
    <property type="evidence" value="ECO:0007669"/>
    <property type="project" value="TreeGrafter"/>
</dbReference>
<dbReference type="Pfam" id="PF12440">
    <property type="entry name" value="MAGE_N"/>
    <property type="match status" value="3"/>
</dbReference>
<feature type="region of interest" description="Disordered" evidence="1">
    <location>
        <begin position="748"/>
        <end position="825"/>
    </location>
</feature>
<evidence type="ECO:0000259" key="2">
    <source>
        <dbReference type="PROSITE" id="PS50838"/>
    </source>
</evidence>
<organism evidence="3 4">
    <name type="scientific">Ovis aries</name>
    <name type="common">Sheep</name>
    <dbReference type="NCBI Taxonomy" id="9940"/>
    <lineage>
        <taxon>Eukaryota</taxon>
        <taxon>Metazoa</taxon>
        <taxon>Chordata</taxon>
        <taxon>Craniata</taxon>
        <taxon>Vertebrata</taxon>
        <taxon>Euteleostomi</taxon>
        <taxon>Mammalia</taxon>
        <taxon>Eutheria</taxon>
        <taxon>Laurasiatheria</taxon>
        <taxon>Artiodactyla</taxon>
        <taxon>Ruminantia</taxon>
        <taxon>Pecora</taxon>
        <taxon>Bovidae</taxon>
        <taxon>Caprinae</taxon>
        <taxon>Ovis</taxon>
    </lineage>
</organism>
<feature type="compositionally biased region" description="Polar residues" evidence="1">
    <location>
        <begin position="400"/>
        <end position="420"/>
    </location>
</feature>
<feature type="compositionally biased region" description="Low complexity" evidence="1">
    <location>
        <begin position="24"/>
        <end position="55"/>
    </location>
</feature>
<feature type="compositionally biased region" description="Low complexity" evidence="1">
    <location>
        <begin position="765"/>
        <end position="776"/>
    </location>
</feature>
<dbReference type="SMART" id="SM01373">
    <property type="entry name" value="MAGE"/>
    <property type="match status" value="3"/>
</dbReference>
<feature type="compositionally biased region" description="Basic residues" evidence="1">
    <location>
        <begin position="1"/>
        <end position="17"/>
    </location>
</feature>
<gene>
    <name evidence="3" type="ORF">JEQ12_019774</name>
</gene>
<dbReference type="InterPro" id="IPR002190">
    <property type="entry name" value="MHD_dom"/>
</dbReference>
<dbReference type="InterPro" id="IPR037445">
    <property type="entry name" value="MAGE"/>
</dbReference>
<dbReference type="InterPro" id="IPR041899">
    <property type="entry name" value="MAGE_WH2"/>
</dbReference>
<dbReference type="SMART" id="SM01392">
    <property type="entry name" value="MAGE_N"/>
    <property type="match status" value="3"/>
</dbReference>
<feature type="domain" description="MAGE" evidence="2">
    <location>
        <begin position="467"/>
        <end position="666"/>
    </location>
</feature>
<dbReference type="PANTHER" id="PTHR11736">
    <property type="entry name" value="MELANOMA-ASSOCIATED ANTIGEN MAGE ANTIGEN"/>
    <property type="match status" value="1"/>
</dbReference>
<dbReference type="PROSITE" id="PS50838">
    <property type="entry name" value="MAGE"/>
    <property type="match status" value="3"/>
</dbReference>
<dbReference type="EMBL" id="JAEMGP010000027">
    <property type="protein sequence ID" value="KAG5193413.1"/>
    <property type="molecule type" value="Genomic_DNA"/>
</dbReference>
<dbReference type="InterPro" id="IPR021072">
    <property type="entry name" value="MAGE_N"/>
</dbReference>
<dbReference type="InterPro" id="IPR041898">
    <property type="entry name" value="MAGE_WH1"/>
</dbReference>
<dbReference type="GO" id="GO:0000122">
    <property type="term" value="P:negative regulation of transcription by RNA polymerase II"/>
    <property type="evidence" value="ECO:0007669"/>
    <property type="project" value="TreeGrafter"/>
</dbReference>
<dbReference type="FunFam" id="1.10.10.1210:FF:000001">
    <property type="entry name" value="melanoma-associated antigen D1"/>
    <property type="match status" value="3"/>
</dbReference>
<feature type="domain" description="MAGE" evidence="2">
    <location>
        <begin position="835"/>
        <end position="1034"/>
    </location>
</feature>
<reference evidence="3 4" key="1">
    <citation type="submission" date="2020-12" db="EMBL/GenBank/DDBJ databases">
        <title>De novo assembly of Tibetan sheep genome.</title>
        <authorList>
            <person name="Li X."/>
        </authorList>
    </citation>
    <scope>NUCLEOTIDE SEQUENCE [LARGE SCALE GENOMIC DNA]</scope>
    <source>
        <tissue evidence="3">Heart</tissue>
    </source>
</reference>
<dbReference type="Gene3D" id="1.10.10.1210">
    <property type="entry name" value="MAGE homology domain, winged helix WH2 motif"/>
    <property type="match status" value="3"/>
</dbReference>
<evidence type="ECO:0000313" key="4">
    <source>
        <dbReference type="Proteomes" id="UP000664991"/>
    </source>
</evidence>
<dbReference type="Proteomes" id="UP000664991">
    <property type="component" value="Unassembled WGS sequence"/>
</dbReference>
<comment type="caution">
    <text evidence="3">The sequence shown here is derived from an EMBL/GenBank/DDBJ whole genome shotgun (WGS) entry which is preliminary data.</text>
</comment>
<protein>
    <recommendedName>
        <fullName evidence="2">MAGE domain-containing protein</fullName>
    </recommendedName>
</protein>